<dbReference type="GO" id="GO:0005829">
    <property type="term" value="C:cytosol"/>
    <property type="evidence" value="ECO:0007669"/>
    <property type="project" value="TreeGrafter"/>
</dbReference>
<reference evidence="2" key="1">
    <citation type="submission" date="2021-01" db="EMBL/GenBank/DDBJ databases">
        <authorList>
            <person name="Kaushik A."/>
        </authorList>
    </citation>
    <scope>NUCLEOTIDE SEQUENCE</scope>
    <source>
        <strain evidence="2">AG1-1C</strain>
    </source>
</reference>
<comment type="caution">
    <text evidence="2">The sequence shown here is derived from an EMBL/GenBank/DDBJ whole genome shotgun (WGS) entry which is preliminary data.</text>
</comment>
<dbReference type="GO" id="GO:0005739">
    <property type="term" value="C:mitochondrion"/>
    <property type="evidence" value="ECO:0007669"/>
    <property type="project" value="TreeGrafter"/>
</dbReference>
<dbReference type="Gene3D" id="3.30.1330.40">
    <property type="entry name" value="RutC-like"/>
    <property type="match status" value="1"/>
</dbReference>
<organism evidence="2 3">
    <name type="scientific">Rhizoctonia solani</name>
    <dbReference type="NCBI Taxonomy" id="456999"/>
    <lineage>
        <taxon>Eukaryota</taxon>
        <taxon>Fungi</taxon>
        <taxon>Dikarya</taxon>
        <taxon>Basidiomycota</taxon>
        <taxon>Agaricomycotina</taxon>
        <taxon>Agaricomycetes</taxon>
        <taxon>Cantharellales</taxon>
        <taxon>Ceratobasidiaceae</taxon>
        <taxon>Rhizoctonia</taxon>
    </lineage>
</organism>
<dbReference type="InterPro" id="IPR006056">
    <property type="entry name" value="RidA"/>
</dbReference>
<dbReference type="NCBIfam" id="TIGR00004">
    <property type="entry name" value="Rid family detoxifying hydrolase"/>
    <property type="match status" value="1"/>
</dbReference>
<protein>
    <recommendedName>
        <fullName evidence="4">YjgF-like protein</fullName>
    </recommendedName>
</protein>
<gene>
    <name evidence="2" type="ORF">RDB_LOCUS19535</name>
</gene>
<evidence type="ECO:0008006" key="4">
    <source>
        <dbReference type="Google" id="ProtNLM"/>
    </source>
</evidence>
<dbReference type="InterPro" id="IPR035959">
    <property type="entry name" value="RutC-like_sf"/>
</dbReference>
<sequence>MTLRAFARPSLVALTRRISRAPAVPVNLRLAMSSSALSVVSTQDAPSAIGPYSQAIKAGGFVFASGCIPLVPSTMQVVEGGIEQQTAQALANLKAVVTASGSEVSKVVKTTVFLKDMNDFVAMNQIYAEFFGSHKPARSAVEVARLPKDVLVEVECVALAN</sequence>
<proteinExistence type="inferred from homology"/>
<dbReference type="SUPFAM" id="SSF55298">
    <property type="entry name" value="YjgF-like"/>
    <property type="match status" value="1"/>
</dbReference>
<accession>A0A8H2WAJ4</accession>
<dbReference type="PANTHER" id="PTHR11803">
    <property type="entry name" value="2-IMINOBUTANOATE/2-IMINOPROPANOATE DEAMINASE RIDA"/>
    <property type="match status" value="1"/>
</dbReference>
<evidence type="ECO:0000256" key="1">
    <source>
        <dbReference type="ARBA" id="ARBA00010552"/>
    </source>
</evidence>
<evidence type="ECO:0000313" key="2">
    <source>
        <dbReference type="EMBL" id="CAE6361499.1"/>
    </source>
</evidence>
<dbReference type="EMBL" id="CAJMWS010000099">
    <property type="protein sequence ID" value="CAE6361499.1"/>
    <property type="molecule type" value="Genomic_DNA"/>
</dbReference>
<dbReference type="InterPro" id="IPR006175">
    <property type="entry name" value="YjgF/YER057c/UK114"/>
</dbReference>
<dbReference type="PANTHER" id="PTHR11803:SF58">
    <property type="entry name" value="PROTEIN HMF1-RELATED"/>
    <property type="match status" value="1"/>
</dbReference>
<dbReference type="FunFam" id="3.30.1330.40:FF:000001">
    <property type="entry name" value="L-PSP family endoribonuclease"/>
    <property type="match status" value="1"/>
</dbReference>
<dbReference type="CDD" id="cd00448">
    <property type="entry name" value="YjgF_YER057c_UK114_family"/>
    <property type="match status" value="1"/>
</dbReference>
<dbReference type="Proteomes" id="UP000663846">
    <property type="component" value="Unassembled WGS sequence"/>
</dbReference>
<comment type="similarity">
    <text evidence="1">Belongs to the RutC family.</text>
</comment>
<dbReference type="Pfam" id="PF01042">
    <property type="entry name" value="Ribonuc_L-PSP"/>
    <property type="match status" value="1"/>
</dbReference>
<evidence type="ECO:0000313" key="3">
    <source>
        <dbReference type="Proteomes" id="UP000663846"/>
    </source>
</evidence>
<dbReference type="GO" id="GO:0019239">
    <property type="term" value="F:deaminase activity"/>
    <property type="evidence" value="ECO:0007669"/>
    <property type="project" value="TreeGrafter"/>
</dbReference>
<dbReference type="AlphaFoldDB" id="A0A8H2WAJ4"/>
<name>A0A8H2WAJ4_9AGAM</name>